<dbReference type="EMBL" id="PVEP01000001">
    <property type="protein sequence ID" value="PQV58788.1"/>
    <property type="molecule type" value="Genomic_DNA"/>
</dbReference>
<keyword evidence="2" id="KW-1185">Reference proteome</keyword>
<dbReference type="RefSeq" id="WP_105513033.1">
    <property type="nucleotide sequence ID" value="NZ_PVEP01000001.1"/>
</dbReference>
<name>A0A2S8SDM5_9RHOB</name>
<dbReference type="Proteomes" id="UP000238338">
    <property type="component" value="Unassembled WGS sequence"/>
</dbReference>
<evidence type="ECO:0000313" key="2">
    <source>
        <dbReference type="Proteomes" id="UP000238338"/>
    </source>
</evidence>
<dbReference type="AlphaFoldDB" id="A0A2S8SDM5"/>
<accession>A0A2S8SDM5</accession>
<protein>
    <submittedName>
        <fullName evidence="1">Uncharacterized protein</fullName>
    </submittedName>
</protein>
<dbReference type="OrthoDB" id="8998246at2"/>
<sequence length="318" mass="34711">MSVTGQRVTGRAAPVAGPAAPSVRMALRPRRAFSPASALRRVLGRALRGRLRQRGTLAVALMALAVWAAPLRAGPDDLVFPAPVTISAEDIAWFRTATVTWIDMEAGAPAILLPGDDPDFASDVPPPGERRERIFLAFALYGDLPPGSYDVPAMAFLPPLAQGYLPPTRITVTAEHRQLLRAAWWRQTVIDPKYPYGSYGFYEADMAHKLGTPPPIGKDGVFDMTEAEIARMRALHRDLQAVLAVWVTQARLAPGTYQLPVDGWETYSGLRLSPPSASEIARYMDDWRALSTTTAVQTGQDRGLRWMEINARLAGAAE</sequence>
<evidence type="ECO:0000313" key="1">
    <source>
        <dbReference type="EMBL" id="PQV58788.1"/>
    </source>
</evidence>
<reference evidence="1 2" key="1">
    <citation type="submission" date="2018-02" db="EMBL/GenBank/DDBJ databases">
        <title>Genomic Encyclopedia of Archaeal and Bacterial Type Strains, Phase II (KMG-II): from individual species to whole genera.</title>
        <authorList>
            <person name="Goeker M."/>
        </authorList>
    </citation>
    <scope>NUCLEOTIDE SEQUENCE [LARGE SCALE GENOMIC DNA]</scope>
    <source>
        <strain evidence="1 2">DSM 18921</strain>
    </source>
</reference>
<comment type="caution">
    <text evidence="1">The sequence shown here is derived from an EMBL/GenBank/DDBJ whole genome shotgun (WGS) entry which is preliminary data.</text>
</comment>
<gene>
    <name evidence="1" type="ORF">LX70_00602</name>
</gene>
<proteinExistence type="predicted"/>
<organism evidence="1 2">
    <name type="scientific">Albidovulum denitrificans</name>
    <dbReference type="NCBI Taxonomy" id="404881"/>
    <lineage>
        <taxon>Bacteria</taxon>
        <taxon>Pseudomonadati</taxon>
        <taxon>Pseudomonadota</taxon>
        <taxon>Alphaproteobacteria</taxon>
        <taxon>Rhodobacterales</taxon>
        <taxon>Paracoccaceae</taxon>
        <taxon>Albidovulum</taxon>
    </lineage>
</organism>